<dbReference type="GO" id="GO:0006351">
    <property type="term" value="P:DNA-templated transcription"/>
    <property type="evidence" value="ECO:0007669"/>
    <property type="project" value="InterPro"/>
</dbReference>
<dbReference type="CDD" id="cd12148">
    <property type="entry name" value="fungal_TF_MHR"/>
    <property type="match status" value="1"/>
</dbReference>
<evidence type="ECO:0000313" key="5">
    <source>
        <dbReference type="EMBL" id="KAA8910029.1"/>
    </source>
</evidence>
<keyword evidence="6" id="KW-1185">Reference proteome</keyword>
<feature type="compositionally biased region" description="Pro residues" evidence="3">
    <location>
        <begin position="712"/>
        <end position="723"/>
    </location>
</feature>
<dbReference type="InterPro" id="IPR007219">
    <property type="entry name" value="XnlR_reg_dom"/>
</dbReference>
<dbReference type="GO" id="GO:0003677">
    <property type="term" value="F:DNA binding"/>
    <property type="evidence" value="ECO:0007669"/>
    <property type="project" value="InterPro"/>
</dbReference>
<protein>
    <submittedName>
        <fullName evidence="5">Fungal-specific transcription factor domain-containing protein</fullName>
    </submittedName>
</protein>
<evidence type="ECO:0000256" key="2">
    <source>
        <dbReference type="SAM" id="Coils"/>
    </source>
</evidence>
<evidence type="ECO:0000256" key="3">
    <source>
        <dbReference type="SAM" id="MobiDB-lite"/>
    </source>
</evidence>
<dbReference type="EMBL" id="VXIS01000051">
    <property type="protein sequence ID" value="KAA8910029.1"/>
    <property type="molecule type" value="Genomic_DNA"/>
</dbReference>
<dbReference type="Pfam" id="PF04082">
    <property type="entry name" value="Fungal_trans"/>
    <property type="match status" value="1"/>
</dbReference>
<dbReference type="AlphaFoldDB" id="A0A5J5F286"/>
<dbReference type="OrthoDB" id="5296287at2759"/>
<dbReference type="PANTHER" id="PTHR47654:SF5">
    <property type="entry name" value="TRANSCRIPTION FACTOR DOMAIN-CONTAINING PROTEIN"/>
    <property type="match status" value="1"/>
</dbReference>
<feature type="region of interest" description="Disordered" evidence="3">
    <location>
        <begin position="698"/>
        <end position="727"/>
    </location>
</feature>
<evidence type="ECO:0000313" key="6">
    <source>
        <dbReference type="Proteomes" id="UP000326924"/>
    </source>
</evidence>
<sequence length="811" mass="90544">MINLKTRVEIYENLLEQLKAQVDSAGQLAITKALQGLRSQDSASQILDNTRDGESLVSAEVGSTGSMDHIKEEINADNSPYPIGYMGKSSEVAWIQRVAKQLAEEADQDLHPGNGPGTLDEEYQFQTPAYHLDDLSVSIAGGQVDPYLLPDRKVADQLIETYFTTFHPSFPIVSKQLFMEQYDTFFDECFPSGSSKRWLAMLNLKFAIGALYAKLINAEWKGSDAEHLKYFGRARLLCLDERSMLEVADLQQVQVIGLTAMYLLASNQTNRAWHVNGLAIRFAQTLGLNLRNDVQEFDQLEKELRVRIWHALYSLEHLICFMTGRPASIRDRDCSAPLPRPIDDEMTGIDIPDSHSQQYTEDTIMTPFEPKVTGPEHTGHESFLHSTTSPSPLIPFNSGYFLEHTKLNRITAEVLSSLYSPDTINRSWSDIQGIISQLELEIVKWRADLPPIWDFGKRHRSQIHARERMALAFQYHNARILINRPCLCRLNYRIPNESNRSRGFNRSAAATCIGGARETVALLPDEPDPVGLISVAPWWCLLHYLVSTGAILMVEISMRAEHNPQQAEGLLNDSKKIVRWLRAMSRDNIAAERSWAVLSKLLIVSAPKIGGDTSDVERDLDDAAVSSVKHQAHFAQDGAPMLDFGGPPGQMGDVQDIFRGLLDDPFPFGNIPIHSPFDNLILPVLPFSTPFEAPSDFPANLSYPVQTDDPSPLQPPPPAPSPDMPIEDCSQMNSRMQKRLSRGVSNISMPPPPTFPKWSTTDEYGMNHIGPSYSETAECGRADLEAAAGVVNSDVNPPLSPDKIRKRSEFE</sequence>
<evidence type="ECO:0000259" key="4">
    <source>
        <dbReference type="SMART" id="SM00906"/>
    </source>
</evidence>
<gene>
    <name evidence="5" type="ORF">FN846DRAFT_898126</name>
</gene>
<name>A0A5J5F286_9PEZI</name>
<dbReference type="Proteomes" id="UP000326924">
    <property type="component" value="Unassembled WGS sequence"/>
</dbReference>
<evidence type="ECO:0000256" key="1">
    <source>
        <dbReference type="ARBA" id="ARBA00023242"/>
    </source>
</evidence>
<keyword evidence="1" id="KW-0539">Nucleus</keyword>
<feature type="domain" description="Xylanolytic transcriptional activator regulatory" evidence="4">
    <location>
        <begin position="272"/>
        <end position="345"/>
    </location>
</feature>
<feature type="coiled-coil region" evidence="2">
    <location>
        <begin position="1"/>
        <end position="28"/>
    </location>
</feature>
<dbReference type="SMART" id="SM00906">
    <property type="entry name" value="Fungal_trans"/>
    <property type="match status" value="1"/>
</dbReference>
<comment type="caution">
    <text evidence="5">The sequence shown here is derived from an EMBL/GenBank/DDBJ whole genome shotgun (WGS) entry which is preliminary data.</text>
</comment>
<keyword evidence="2" id="KW-0175">Coiled coil</keyword>
<dbReference type="GO" id="GO:0008270">
    <property type="term" value="F:zinc ion binding"/>
    <property type="evidence" value="ECO:0007669"/>
    <property type="project" value="InterPro"/>
</dbReference>
<accession>A0A5J5F286</accession>
<dbReference type="InterPro" id="IPR053230">
    <property type="entry name" value="Trans_reg_galc"/>
</dbReference>
<reference evidence="5 6" key="1">
    <citation type="submission" date="2019-09" db="EMBL/GenBank/DDBJ databases">
        <title>Draft genome of the ectomycorrhizal ascomycete Sphaerosporella brunnea.</title>
        <authorList>
            <consortium name="DOE Joint Genome Institute"/>
            <person name="Benucci G.M."/>
            <person name="Marozzi G."/>
            <person name="Antonielli L."/>
            <person name="Sanchez S."/>
            <person name="Marco P."/>
            <person name="Wang X."/>
            <person name="Falini L.B."/>
            <person name="Barry K."/>
            <person name="Haridas S."/>
            <person name="Lipzen A."/>
            <person name="Labutti K."/>
            <person name="Grigoriev I.V."/>
            <person name="Murat C."/>
            <person name="Martin F."/>
            <person name="Albertini E."/>
            <person name="Donnini D."/>
            <person name="Bonito G."/>
        </authorList>
    </citation>
    <scope>NUCLEOTIDE SEQUENCE [LARGE SCALE GENOMIC DNA]</scope>
    <source>
        <strain evidence="5 6">Sb_GMNB300</strain>
    </source>
</reference>
<organism evidence="5 6">
    <name type="scientific">Sphaerosporella brunnea</name>
    <dbReference type="NCBI Taxonomy" id="1250544"/>
    <lineage>
        <taxon>Eukaryota</taxon>
        <taxon>Fungi</taxon>
        <taxon>Dikarya</taxon>
        <taxon>Ascomycota</taxon>
        <taxon>Pezizomycotina</taxon>
        <taxon>Pezizomycetes</taxon>
        <taxon>Pezizales</taxon>
        <taxon>Pyronemataceae</taxon>
        <taxon>Sphaerosporella</taxon>
    </lineage>
</organism>
<dbReference type="InParanoid" id="A0A5J5F286"/>
<dbReference type="PANTHER" id="PTHR47654">
    <property type="entry name" value="ZN(II)2CYS6 TRANSCRIPTION FACTOR (EUROFUNG)-RELATED"/>
    <property type="match status" value="1"/>
</dbReference>
<proteinExistence type="predicted"/>
<feature type="region of interest" description="Disordered" evidence="3">
    <location>
        <begin position="792"/>
        <end position="811"/>
    </location>
</feature>